<comment type="caution">
    <text evidence="8">The sequence shown here is derived from an EMBL/GenBank/DDBJ whole genome shotgun (WGS) entry which is preliminary data.</text>
</comment>
<dbReference type="InterPro" id="IPR050743">
    <property type="entry name" value="2-oxoacid_DH_E2_comp"/>
</dbReference>
<dbReference type="Gene3D" id="2.40.50.100">
    <property type="match status" value="1"/>
</dbReference>
<dbReference type="EMBL" id="LAQJ01000150">
    <property type="protein sequence ID" value="KKO19828.1"/>
    <property type="molecule type" value="Genomic_DNA"/>
</dbReference>
<dbReference type="PANTHER" id="PTHR43178:SF5">
    <property type="entry name" value="LIPOAMIDE ACYLTRANSFERASE COMPONENT OF BRANCHED-CHAIN ALPHA-KETO ACID DEHYDROGENASE COMPLEX, MITOCHONDRIAL"/>
    <property type="match status" value="1"/>
</dbReference>
<dbReference type="PATRIC" id="fig|380242.3.peg.1817"/>
<dbReference type="InterPro" id="IPR011053">
    <property type="entry name" value="Single_hybrid_motif"/>
</dbReference>
<feature type="region of interest" description="Disordered" evidence="6">
    <location>
        <begin position="77"/>
        <end position="109"/>
    </location>
</feature>
<keyword evidence="5" id="KW-0012">Acyltransferase</keyword>
<dbReference type="InterPro" id="IPR000089">
    <property type="entry name" value="Biotin_lipoyl"/>
</dbReference>
<comment type="cofactor">
    <cofactor evidence="1">
        <name>(R)-lipoate</name>
        <dbReference type="ChEBI" id="CHEBI:83088"/>
    </cofactor>
</comment>
<dbReference type="PROSITE" id="PS00189">
    <property type="entry name" value="LIPOYL"/>
    <property type="match status" value="1"/>
</dbReference>
<evidence type="ECO:0000256" key="4">
    <source>
        <dbReference type="ARBA" id="ARBA00022823"/>
    </source>
</evidence>
<dbReference type="CDD" id="cd06849">
    <property type="entry name" value="lipoyl_domain"/>
    <property type="match status" value="1"/>
</dbReference>
<keyword evidence="9" id="KW-1185">Reference proteome</keyword>
<gene>
    <name evidence="8" type="ORF">BROFUL_01471</name>
</gene>
<feature type="compositionally biased region" description="Acidic residues" evidence="6">
    <location>
        <begin position="78"/>
        <end position="109"/>
    </location>
</feature>
<dbReference type="GO" id="GO:0016407">
    <property type="term" value="F:acetyltransferase activity"/>
    <property type="evidence" value="ECO:0007669"/>
    <property type="project" value="TreeGrafter"/>
</dbReference>
<dbReference type="GO" id="GO:0005737">
    <property type="term" value="C:cytoplasm"/>
    <property type="evidence" value="ECO:0007669"/>
    <property type="project" value="TreeGrafter"/>
</dbReference>
<dbReference type="Proteomes" id="UP000034954">
    <property type="component" value="Unassembled WGS sequence"/>
</dbReference>
<evidence type="ECO:0000256" key="5">
    <source>
        <dbReference type="ARBA" id="ARBA00023315"/>
    </source>
</evidence>
<organism evidence="8 9">
    <name type="scientific">Candidatus Brocadia fulgida</name>
    <dbReference type="NCBI Taxonomy" id="380242"/>
    <lineage>
        <taxon>Bacteria</taxon>
        <taxon>Pseudomonadati</taxon>
        <taxon>Planctomycetota</taxon>
        <taxon>Candidatus Brocadiia</taxon>
        <taxon>Candidatus Brocadiales</taxon>
        <taxon>Candidatus Brocadiaceae</taxon>
        <taxon>Candidatus Brocadia</taxon>
    </lineage>
</organism>
<keyword evidence="4" id="KW-0450">Lipoyl</keyword>
<dbReference type="PROSITE" id="PS50968">
    <property type="entry name" value="BIOTINYL_LIPOYL"/>
    <property type="match status" value="1"/>
</dbReference>
<evidence type="ECO:0000256" key="3">
    <source>
        <dbReference type="ARBA" id="ARBA00022679"/>
    </source>
</evidence>
<accession>A0A0M2UUW0</accession>
<reference evidence="8 9" key="1">
    <citation type="journal article" date="2013" name="BMC Microbiol.">
        <title>Identification of the type II cytochrome c maturation pathway in anammox bacteria by comparative genomics.</title>
        <authorList>
            <person name="Ferousi C."/>
            <person name="Speth D.R."/>
            <person name="Reimann J."/>
            <person name="Op den Camp H.J."/>
            <person name="Allen J.W."/>
            <person name="Keltjens J.T."/>
            <person name="Jetten M.S."/>
        </authorList>
    </citation>
    <scope>NUCLEOTIDE SEQUENCE [LARGE SCALE GENOMIC DNA]</scope>
    <source>
        <strain evidence="8">RU1</strain>
    </source>
</reference>
<evidence type="ECO:0000313" key="9">
    <source>
        <dbReference type="Proteomes" id="UP000034954"/>
    </source>
</evidence>
<protein>
    <recommendedName>
        <fullName evidence="7">Lipoyl-binding domain-containing protein</fullName>
    </recommendedName>
</protein>
<keyword evidence="3" id="KW-0808">Transferase</keyword>
<dbReference type="Pfam" id="PF00364">
    <property type="entry name" value="Biotin_lipoyl"/>
    <property type="match status" value="1"/>
</dbReference>
<evidence type="ECO:0000313" key="8">
    <source>
        <dbReference type="EMBL" id="KKO19828.1"/>
    </source>
</evidence>
<comment type="subunit">
    <text evidence="2">Forms a 24-polypeptide structural core with octahedral symmetry.</text>
</comment>
<dbReference type="GO" id="GO:0031405">
    <property type="term" value="F:lipoic acid binding"/>
    <property type="evidence" value="ECO:0007669"/>
    <property type="project" value="TreeGrafter"/>
</dbReference>
<sequence>MRVEVELPEVGGNNGDEATVSFWYVEEDEEVEEGEDLVEMITEKTTFNVPAPVSGRLLEILAQEGDVVKVGDIMAILETEEDEDEEEEDEDEDEDEDEGDEDDNEDDDE</sequence>
<feature type="domain" description="Lipoyl-binding" evidence="7">
    <location>
        <begin position="2"/>
        <end position="78"/>
    </location>
</feature>
<evidence type="ECO:0000256" key="6">
    <source>
        <dbReference type="SAM" id="MobiDB-lite"/>
    </source>
</evidence>
<name>A0A0M2UUW0_9BACT</name>
<evidence type="ECO:0000256" key="1">
    <source>
        <dbReference type="ARBA" id="ARBA00001938"/>
    </source>
</evidence>
<evidence type="ECO:0000259" key="7">
    <source>
        <dbReference type="PROSITE" id="PS50968"/>
    </source>
</evidence>
<proteinExistence type="predicted"/>
<dbReference type="SUPFAM" id="SSF51230">
    <property type="entry name" value="Single hybrid motif"/>
    <property type="match status" value="1"/>
</dbReference>
<evidence type="ECO:0000256" key="2">
    <source>
        <dbReference type="ARBA" id="ARBA00011484"/>
    </source>
</evidence>
<dbReference type="PANTHER" id="PTHR43178">
    <property type="entry name" value="DIHYDROLIPOAMIDE ACETYLTRANSFERASE COMPONENT OF PYRUVATE DEHYDROGENASE COMPLEX"/>
    <property type="match status" value="1"/>
</dbReference>
<dbReference type="InterPro" id="IPR003016">
    <property type="entry name" value="2-oxoA_DH_lipoyl-BS"/>
</dbReference>
<dbReference type="AlphaFoldDB" id="A0A0M2UUW0"/>